<gene>
    <name evidence="1" type="ORF">SAZU_0872</name>
</gene>
<keyword evidence="1" id="KW-0456">Lyase</keyword>
<protein>
    <submittedName>
        <fullName evidence="1">Phycocyanin alpha phycocyanobilin lyase CpcE</fullName>
    </submittedName>
</protein>
<organism evidence="1 2">
    <name type="scientific">Streptomyces azureus</name>
    <dbReference type="NCBI Taxonomy" id="146537"/>
    <lineage>
        <taxon>Bacteria</taxon>
        <taxon>Bacillati</taxon>
        <taxon>Actinomycetota</taxon>
        <taxon>Actinomycetes</taxon>
        <taxon>Kitasatosporales</taxon>
        <taxon>Streptomycetaceae</taxon>
        <taxon>Streptomyces</taxon>
    </lineage>
</organism>
<dbReference type="EMBL" id="DF968203">
    <property type="protein sequence ID" value="GAP46137.1"/>
    <property type="molecule type" value="Genomic_DNA"/>
</dbReference>
<sequence length="52" mass="5736">MMRKREEGRRVLRMVIPSLGEVGALPCIKPLLSLTRQEGWGNSCGAARKPAD</sequence>
<dbReference type="AlphaFoldDB" id="A0A0K8PE12"/>
<keyword evidence="2" id="KW-1185">Reference proteome</keyword>
<proteinExistence type="predicted"/>
<dbReference type="Proteomes" id="UP000053859">
    <property type="component" value="Unassembled WGS sequence"/>
</dbReference>
<reference evidence="1" key="1">
    <citation type="journal article" date="2015" name="Genome Announc.">
        <title>Draft Genome Sequence of Thiostrepton-Producing Streptomyces azureus ATCC 14921.</title>
        <authorList>
            <person name="Sakihara K."/>
            <person name="Maeda J."/>
            <person name="Tashiro K."/>
            <person name="Fujino Y."/>
            <person name="Kuhara S."/>
            <person name="Ohshima T."/>
            <person name="Ogata S."/>
            <person name="Doi K."/>
        </authorList>
    </citation>
    <scope>NUCLEOTIDE SEQUENCE [LARGE SCALE GENOMIC DNA]</scope>
    <source>
        <strain evidence="1">ATCC14921</strain>
    </source>
</reference>
<dbReference type="GO" id="GO:0016829">
    <property type="term" value="F:lyase activity"/>
    <property type="evidence" value="ECO:0007669"/>
    <property type="project" value="UniProtKB-KW"/>
</dbReference>
<evidence type="ECO:0000313" key="2">
    <source>
        <dbReference type="Proteomes" id="UP000053859"/>
    </source>
</evidence>
<evidence type="ECO:0000313" key="1">
    <source>
        <dbReference type="EMBL" id="GAP46137.1"/>
    </source>
</evidence>
<name>A0A0K8PE12_STRAJ</name>
<accession>A0A0K8PE12</accession>